<keyword evidence="1" id="KW-0732">Signal</keyword>
<dbReference type="Pfam" id="PF05433">
    <property type="entry name" value="Rick_17kDa_Anti"/>
    <property type="match status" value="1"/>
</dbReference>
<reference evidence="3 4" key="1">
    <citation type="journal article" date="2021" name="Syst. Appl. Microbiol.">
        <title>Persephonella atlantica sp. nov.: How to adapt to physico-chemical gradients in high temperature hydrothermal habitats.</title>
        <authorList>
            <person name="Francois D.X."/>
            <person name="Godfroy A."/>
            <person name="Mathien C."/>
            <person name="Aube J."/>
            <person name="Cathalot C."/>
            <person name="Lesongeur F."/>
            <person name="L'Haridon S."/>
            <person name="Philippon X."/>
            <person name="Roussel E.G."/>
        </authorList>
    </citation>
    <scope>NUCLEOTIDE SEQUENCE [LARGE SCALE GENOMIC DNA]</scope>
    <source>
        <strain evidence="3 4">MO1340</strain>
    </source>
</reference>
<feature type="domain" description="Glycine zipper 2TM" evidence="2">
    <location>
        <begin position="25"/>
        <end position="63"/>
    </location>
</feature>
<dbReference type="Proteomes" id="UP000772812">
    <property type="component" value="Unassembled WGS sequence"/>
</dbReference>
<dbReference type="PROSITE" id="PS51257">
    <property type="entry name" value="PROKAR_LIPOPROTEIN"/>
    <property type="match status" value="1"/>
</dbReference>
<dbReference type="RefSeq" id="WP_200674133.1">
    <property type="nucleotide sequence ID" value="NZ_JAACYA010000002.1"/>
</dbReference>
<proteinExistence type="predicted"/>
<evidence type="ECO:0000313" key="3">
    <source>
        <dbReference type="EMBL" id="MBK3332717.1"/>
    </source>
</evidence>
<sequence>MKKSLILILLSLSLTVSCSKQAYEGAVVGGAAGSAVGAILDEENPWRGAFIGGIVGAVITGTIVEISNKAAQECYQYDRPVIYRCYKCREKIWIKAVPGRWKGRCRTVKLYYYRGDELIKVKRKRVCGGKPHRHHH</sequence>
<protein>
    <submittedName>
        <fullName evidence="3">Glycine zipper 2TM domain-containing protein</fullName>
    </submittedName>
</protein>
<feature type="chain" id="PRO_5045873996" evidence="1">
    <location>
        <begin position="23"/>
        <end position="136"/>
    </location>
</feature>
<comment type="caution">
    <text evidence="3">The sequence shown here is derived from an EMBL/GenBank/DDBJ whole genome shotgun (WGS) entry which is preliminary data.</text>
</comment>
<keyword evidence="4" id="KW-1185">Reference proteome</keyword>
<accession>A0ABS1GIG1</accession>
<dbReference type="InterPro" id="IPR008816">
    <property type="entry name" value="Gly_zipper_2TM_dom"/>
</dbReference>
<feature type="signal peptide" evidence="1">
    <location>
        <begin position="1"/>
        <end position="22"/>
    </location>
</feature>
<evidence type="ECO:0000259" key="2">
    <source>
        <dbReference type="Pfam" id="PF05433"/>
    </source>
</evidence>
<dbReference type="EMBL" id="JAACYA010000002">
    <property type="protein sequence ID" value="MBK3332717.1"/>
    <property type="molecule type" value="Genomic_DNA"/>
</dbReference>
<organism evidence="3 4">
    <name type="scientific">Persephonella atlantica</name>
    <dbReference type="NCBI Taxonomy" id="2699429"/>
    <lineage>
        <taxon>Bacteria</taxon>
        <taxon>Pseudomonadati</taxon>
        <taxon>Aquificota</taxon>
        <taxon>Aquificia</taxon>
        <taxon>Aquificales</taxon>
        <taxon>Hydrogenothermaceae</taxon>
        <taxon>Persephonella</taxon>
    </lineage>
</organism>
<gene>
    <name evidence="3" type="ORF">GWK41_06515</name>
</gene>
<name>A0ABS1GIG1_9AQUI</name>
<evidence type="ECO:0000313" key="4">
    <source>
        <dbReference type="Proteomes" id="UP000772812"/>
    </source>
</evidence>
<evidence type="ECO:0000256" key="1">
    <source>
        <dbReference type="SAM" id="SignalP"/>
    </source>
</evidence>